<proteinExistence type="predicted"/>
<evidence type="ECO:0000256" key="1">
    <source>
        <dbReference type="SAM" id="Coils"/>
    </source>
</evidence>
<name>A0A1Q9C7U5_SYMMI</name>
<feature type="coiled-coil region" evidence="1">
    <location>
        <begin position="289"/>
        <end position="335"/>
    </location>
</feature>
<dbReference type="PANTHER" id="PTHR40861:SF1">
    <property type="entry name" value="PHOSPHATIDATE PHOSPHATASE APP1 CATALYTIC DOMAIN-CONTAINING PROTEIN"/>
    <property type="match status" value="1"/>
</dbReference>
<dbReference type="SUPFAM" id="SSF49562">
    <property type="entry name" value="C2 domain (Calcium/lipid-binding domain, CaLB)"/>
    <property type="match status" value="1"/>
</dbReference>
<accession>A0A1Q9C7U5</accession>
<feature type="compositionally biased region" description="Basic and acidic residues" evidence="2">
    <location>
        <begin position="273"/>
        <end position="286"/>
    </location>
</feature>
<feature type="region of interest" description="Disordered" evidence="2">
    <location>
        <begin position="335"/>
        <end position="362"/>
    </location>
</feature>
<keyword evidence="1" id="KW-0175">Coiled coil</keyword>
<evidence type="ECO:0000259" key="3">
    <source>
        <dbReference type="PROSITE" id="PS50004"/>
    </source>
</evidence>
<keyword evidence="5" id="KW-1185">Reference proteome</keyword>
<feature type="compositionally biased region" description="Polar residues" evidence="2">
    <location>
        <begin position="1255"/>
        <end position="1265"/>
    </location>
</feature>
<feature type="region of interest" description="Disordered" evidence="2">
    <location>
        <begin position="1255"/>
        <end position="1309"/>
    </location>
</feature>
<protein>
    <recommendedName>
        <fullName evidence="3">C2 domain-containing protein</fullName>
    </recommendedName>
</protein>
<comment type="caution">
    <text evidence="4">The sequence shown here is derived from an EMBL/GenBank/DDBJ whole genome shotgun (WGS) entry which is preliminary data.</text>
</comment>
<evidence type="ECO:0000256" key="2">
    <source>
        <dbReference type="SAM" id="MobiDB-lite"/>
    </source>
</evidence>
<dbReference type="InterPro" id="IPR000008">
    <property type="entry name" value="C2_dom"/>
</dbReference>
<feature type="domain" description="C2" evidence="3">
    <location>
        <begin position="630"/>
        <end position="775"/>
    </location>
</feature>
<gene>
    <name evidence="4" type="ORF">AK812_SmicGene40784</name>
</gene>
<evidence type="ECO:0000313" key="5">
    <source>
        <dbReference type="Proteomes" id="UP000186817"/>
    </source>
</evidence>
<organism evidence="4 5">
    <name type="scientific">Symbiodinium microadriaticum</name>
    <name type="common">Dinoflagellate</name>
    <name type="synonym">Zooxanthella microadriatica</name>
    <dbReference type="NCBI Taxonomy" id="2951"/>
    <lineage>
        <taxon>Eukaryota</taxon>
        <taxon>Sar</taxon>
        <taxon>Alveolata</taxon>
        <taxon>Dinophyceae</taxon>
        <taxon>Suessiales</taxon>
        <taxon>Symbiodiniaceae</taxon>
        <taxon>Symbiodinium</taxon>
    </lineage>
</organism>
<reference evidence="4 5" key="1">
    <citation type="submission" date="2016-02" db="EMBL/GenBank/DDBJ databases">
        <title>Genome analysis of coral dinoflagellate symbionts highlights evolutionary adaptations to a symbiotic lifestyle.</title>
        <authorList>
            <person name="Aranda M."/>
            <person name="Li Y."/>
            <person name="Liew Y.J."/>
            <person name="Baumgarten S."/>
            <person name="Simakov O."/>
            <person name="Wilson M."/>
            <person name="Piel J."/>
            <person name="Ashoor H."/>
            <person name="Bougouffa S."/>
            <person name="Bajic V.B."/>
            <person name="Ryu T."/>
            <person name="Ravasi T."/>
            <person name="Bayer T."/>
            <person name="Micklem G."/>
            <person name="Kim H."/>
            <person name="Bhak J."/>
            <person name="Lajeunesse T.C."/>
            <person name="Voolstra C.R."/>
        </authorList>
    </citation>
    <scope>NUCLEOTIDE SEQUENCE [LARGE SCALE GENOMIC DNA]</scope>
    <source>
        <strain evidence="4 5">CCMP2467</strain>
    </source>
</reference>
<dbReference type="PANTHER" id="PTHR40861">
    <property type="entry name" value="DUF2183 DOMAIN-CONTAINING PROTEIN"/>
    <property type="match status" value="1"/>
</dbReference>
<evidence type="ECO:0000313" key="4">
    <source>
        <dbReference type="EMBL" id="OLP78980.1"/>
    </source>
</evidence>
<dbReference type="Proteomes" id="UP000186817">
    <property type="component" value="Unassembled WGS sequence"/>
</dbReference>
<dbReference type="OrthoDB" id="2117591at2759"/>
<dbReference type="EMBL" id="LSRX01001538">
    <property type="protein sequence ID" value="OLP78980.1"/>
    <property type="molecule type" value="Genomic_DNA"/>
</dbReference>
<feature type="compositionally biased region" description="Acidic residues" evidence="2">
    <location>
        <begin position="339"/>
        <end position="349"/>
    </location>
</feature>
<sequence>MRKASAEQEQDARHLVWGRPELESSSSVGSLYSVEDLLKVRLLADDLSTFMNNCERVRQSKRFKYDLEIFDRARIAETKYGTLHPRTPPAPLGELAEALNDTAVSDFLPEEEQMLRGIGDVDYREFLGVEDILVKAGCQMLDAQRPAQDCERCFLQHKIVDRILTFTETVYVAKADAKREAYGYGTPNYSPFYLQVAEYSFEPRKIWNRFRYKAGDDLDHFSPYECTDGHRMSQGVVASAARSRQTDPWASGSQLLLLHDFDPSSSTSLTESSDSHHPNGKKDARMMPVARAKEDVKKYYAQLKEVAKQTSPTNRTAWDADIRKVEELVELLENKDLDSEAEDEADDADVAVTSKGESESHALGTCRPCHYVYAKSGCTNGAACAFCHLPHPKKFRPRPCKSKRSKCKRLAAVLDKVFDGDPDYFQSMVEELSAQGGYLNTVVKSKVKSLKDKTQDPGLQQVPRVLKPGSPYFSMTTENESSEQSSSCISLAIRGPCFALSSTGSTGQPAEGRPFQCFGGCDDPAASRALEKDSFIIICSKLQLPEAPAGSAVEHGDKSWTTWRGAANMQAPGTVRLLTTMLPAAGGGPDASSSSNRFGRVLSDLASAGREVRRVAQETRDAMVLLRHTAKHGEQASAGYFTEVLSDGSTVQVEVIAAADLSMGSKSLPVPYCALATGYRGQPWAAKASGKPECNTPPALRQRHPRWNALCKLQLPKAYVSPSRVEFCKDDSAPQEIELSVRVMDAGGLRGDRMAGEARIPLSQARGAGTFRLLGGGYASLSVRWSEVRGFGAAQEPSEPSDFAEFEEAMCFWSRQDLATPTGVQRAQRELQTKLAAADRNLVNELLLQTPLSLVLSDDEASSFSGSQSLLRVLSEHLQSQSLSPLASSRLIGALVEKLSVPRSGIGPSQEVSDLEFAEQLAVQEAVLCKLILRSESKELLELKRLVDAAGGGRDLRHLIYSVISDQVRRESLLQHFVDQAGELQPHQLPVHILSDIDMTVWVGTFGAGGPKFPAGPVPGALPLFTALGGRVTFLSARPPIWEGQTRRLLVDDIGIAEAVVLPGSLKAVAQVLFAPEQARQAMAERKTEVFGQFATLHPEARFVFIGDSGEGDVDFAEEFMGQAGGPARRAALIHDVVRSDGVVPKSSQQRRADLRMRGIRVFDTYAGAALELFQQGLLDMEGLRCATHGCLEEFAEINPDEFASVEVFETRRMELLRDVREVNAALRAADEGVQGGAFEPAEPSQRKALDTLDTFTASPKSPTGPTVEAEAARAGDPDLQADKSAAITTETESHGEQEQDMAASAASP</sequence>
<dbReference type="InterPro" id="IPR035892">
    <property type="entry name" value="C2_domain_sf"/>
</dbReference>
<feature type="region of interest" description="Disordered" evidence="2">
    <location>
        <begin position="263"/>
        <end position="286"/>
    </location>
</feature>
<dbReference type="PROSITE" id="PS50004">
    <property type="entry name" value="C2"/>
    <property type="match status" value="1"/>
</dbReference>
<dbReference type="Gene3D" id="2.60.40.150">
    <property type="entry name" value="C2 domain"/>
    <property type="match status" value="1"/>
</dbReference>